<dbReference type="Pfam" id="PF00075">
    <property type="entry name" value="RNase_H"/>
    <property type="match status" value="1"/>
</dbReference>
<dbReference type="PANTHER" id="PTHR19446">
    <property type="entry name" value="REVERSE TRANSCRIPTASES"/>
    <property type="match status" value="1"/>
</dbReference>
<dbReference type="SUPFAM" id="SSF53098">
    <property type="entry name" value="Ribonuclease H-like"/>
    <property type="match status" value="1"/>
</dbReference>
<reference evidence="4" key="1">
    <citation type="submission" date="2025-08" db="UniProtKB">
        <authorList>
            <consortium name="RefSeq"/>
        </authorList>
    </citation>
    <scope>IDENTIFICATION</scope>
    <source>
        <tissue evidence="4">Whole body</tissue>
    </source>
</reference>
<sequence length="498" mass="57640">MCKILEKIINKRLRWLIETKKTLNPHQSLRNFRSTLDHRSNLETNVCDALINKEHVIMISIDIEKAYDMVWRDKVMEIVGEFIGGNMLQFIKNFFKDRYIQVKINGHLLKKVKTENGIPQDSIISVTLFLLEINYITKQINPPIKSFLFVDDLTICCKGKNIKTTAELLQSVLNSLQEWSNGNGLKCLKLNASFLVKEITSEHQKSPEMTLEYRAKFHELLEEINDYIHIYTDASKTEGKSGIAVILPEKQSKYSIYNYTSIFTGEAYAIYSALEHIEESNNTKFAIFSDSMSVLSAIGNKKLENDIIKNIIDKFTIINSKLNKEILMIWLPAYQGIPGNEKADKAAKEATNLQGIENSLPPTHTDLKKSYFRIIKTYWEELWSNSVPEKLRPIVDTFYEKENKPPNLCRKDCTVINRLKIGHTIYTHSYLFDGMPKPKCETCNETISVKHLLVDCPNYINTRIKYRIPCDLKTALTLTEHHKNVINFLKTIKMYEHI</sequence>
<dbReference type="GeneID" id="107071962"/>
<dbReference type="Gene3D" id="3.30.420.10">
    <property type="entry name" value="Ribonuclease H-like superfamily/Ribonuclease H"/>
    <property type="match status" value="1"/>
</dbReference>
<proteinExistence type="predicted"/>
<dbReference type="InterPro" id="IPR000477">
    <property type="entry name" value="RT_dom"/>
</dbReference>
<dbReference type="PROSITE" id="PS50879">
    <property type="entry name" value="RNASE_H_1"/>
    <property type="match status" value="1"/>
</dbReference>
<evidence type="ECO:0000313" key="3">
    <source>
        <dbReference type="Proteomes" id="UP000694924"/>
    </source>
</evidence>
<dbReference type="InterPro" id="IPR002156">
    <property type="entry name" value="RNaseH_domain"/>
</dbReference>
<dbReference type="Pfam" id="PF00078">
    <property type="entry name" value="RVT_1"/>
    <property type="match status" value="1"/>
</dbReference>
<name>A0ABM1J3B6_POLDO</name>
<organism evidence="3 4">
    <name type="scientific">Polistes dominula</name>
    <name type="common">European paper wasp</name>
    <name type="synonym">Vespa dominula</name>
    <dbReference type="NCBI Taxonomy" id="743375"/>
    <lineage>
        <taxon>Eukaryota</taxon>
        <taxon>Metazoa</taxon>
        <taxon>Ecdysozoa</taxon>
        <taxon>Arthropoda</taxon>
        <taxon>Hexapoda</taxon>
        <taxon>Insecta</taxon>
        <taxon>Pterygota</taxon>
        <taxon>Neoptera</taxon>
        <taxon>Endopterygota</taxon>
        <taxon>Hymenoptera</taxon>
        <taxon>Apocrita</taxon>
        <taxon>Aculeata</taxon>
        <taxon>Vespoidea</taxon>
        <taxon>Vespidae</taxon>
        <taxon>Polistinae</taxon>
        <taxon>Polistini</taxon>
        <taxon>Polistes</taxon>
    </lineage>
</organism>
<dbReference type="InterPro" id="IPR012337">
    <property type="entry name" value="RNaseH-like_sf"/>
</dbReference>
<dbReference type="InterPro" id="IPR036397">
    <property type="entry name" value="RNaseH_sf"/>
</dbReference>
<keyword evidence="3" id="KW-1185">Reference proteome</keyword>
<feature type="domain" description="Reverse transcriptase" evidence="1">
    <location>
        <begin position="1"/>
        <end position="232"/>
    </location>
</feature>
<protein>
    <submittedName>
        <fullName evidence="4">Uncharacterized protein LOC107071962</fullName>
    </submittedName>
</protein>
<accession>A0ABM1J3B6</accession>
<evidence type="ECO:0000259" key="2">
    <source>
        <dbReference type="PROSITE" id="PS50879"/>
    </source>
</evidence>
<dbReference type="RefSeq" id="XP_015186953.1">
    <property type="nucleotide sequence ID" value="XM_015331467.1"/>
</dbReference>
<feature type="domain" description="RNase H type-1" evidence="2">
    <location>
        <begin position="224"/>
        <end position="352"/>
    </location>
</feature>
<gene>
    <name evidence="4" type="primary">LOC107071962</name>
</gene>
<dbReference type="Proteomes" id="UP000694924">
    <property type="component" value="Unplaced"/>
</dbReference>
<dbReference type="CDD" id="cd09276">
    <property type="entry name" value="Rnase_HI_RT_non_LTR"/>
    <property type="match status" value="1"/>
</dbReference>
<dbReference type="PROSITE" id="PS50878">
    <property type="entry name" value="RT_POL"/>
    <property type="match status" value="1"/>
</dbReference>
<evidence type="ECO:0000313" key="4">
    <source>
        <dbReference type="RefSeq" id="XP_015186953.1"/>
    </source>
</evidence>
<evidence type="ECO:0000259" key="1">
    <source>
        <dbReference type="PROSITE" id="PS50878"/>
    </source>
</evidence>